<sequence>MFGGSRMVAGGGCGVVDALEPSVKDKLLKNFCDKELISYHQIFEGSIFGIPSELAKLDKTKIRYAWFKCRLSTNEEIWKIFPTSWHVDYLLCI</sequence>
<reference evidence="2" key="2">
    <citation type="submission" date="2022-01" db="EMBL/GenBank/DDBJ databases">
        <authorList>
            <person name="Yamashiro T."/>
            <person name="Shiraishi A."/>
            <person name="Satake H."/>
            <person name="Nakayama K."/>
        </authorList>
    </citation>
    <scope>NUCLEOTIDE SEQUENCE</scope>
</reference>
<evidence type="ECO:0000313" key="2">
    <source>
        <dbReference type="EMBL" id="GJT27286.1"/>
    </source>
</evidence>
<evidence type="ECO:0000313" key="3">
    <source>
        <dbReference type="Proteomes" id="UP001151760"/>
    </source>
</evidence>
<name>A0ABQ5CN27_9ASTR</name>
<keyword evidence="3" id="KW-1185">Reference proteome</keyword>
<organism evidence="2 3">
    <name type="scientific">Tanacetum coccineum</name>
    <dbReference type="NCBI Taxonomy" id="301880"/>
    <lineage>
        <taxon>Eukaryota</taxon>
        <taxon>Viridiplantae</taxon>
        <taxon>Streptophyta</taxon>
        <taxon>Embryophyta</taxon>
        <taxon>Tracheophyta</taxon>
        <taxon>Spermatophyta</taxon>
        <taxon>Magnoliopsida</taxon>
        <taxon>eudicotyledons</taxon>
        <taxon>Gunneridae</taxon>
        <taxon>Pentapetalae</taxon>
        <taxon>asterids</taxon>
        <taxon>campanulids</taxon>
        <taxon>Asterales</taxon>
        <taxon>Asteraceae</taxon>
        <taxon>Asteroideae</taxon>
        <taxon>Anthemideae</taxon>
        <taxon>Anthemidinae</taxon>
        <taxon>Tanacetum</taxon>
    </lineage>
</organism>
<feature type="domain" description="Vps53 N-terminal" evidence="1">
    <location>
        <begin position="11"/>
        <end position="92"/>
    </location>
</feature>
<gene>
    <name evidence="2" type="ORF">Tco_0907561</name>
</gene>
<dbReference type="EMBL" id="BQNB010014364">
    <property type="protein sequence ID" value="GJT27286.1"/>
    <property type="molecule type" value="Genomic_DNA"/>
</dbReference>
<reference evidence="2" key="1">
    <citation type="journal article" date="2022" name="Int. J. Mol. Sci.">
        <title>Draft Genome of Tanacetum Coccineum: Genomic Comparison of Closely Related Tanacetum-Family Plants.</title>
        <authorList>
            <person name="Yamashiro T."/>
            <person name="Shiraishi A."/>
            <person name="Nakayama K."/>
            <person name="Satake H."/>
        </authorList>
    </citation>
    <scope>NUCLEOTIDE SEQUENCE</scope>
</reference>
<proteinExistence type="predicted"/>
<dbReference type="InterPro" id="IPR039766">
    <property type="entry name" value="Vps53"/>
</dbReference>
<dbReference type="Proteomes" id="UP001151760">
    <property type="component" value="Unassembled WGS sequence"/>
</dbReference>
<comment type="caution">
    <text evidence="2">The sequence shown here is derived from an EMBL/GenBank/DDBJ whole genome shotgun (WGS) entry which is preliminary data.</text>
</comment>
<accession>A0ABQ5CN27</accession>
<dbReference type="PANTHER" id="PTHR12820">
    <property type="entry name" value="VACUOLAR SORTING PROTEIN 53"/>
    <property type="match status" value="1"/>
</dbReference>
<protein>
    <submittedName>
        <fullName evidence="2">Vacuolar protein sorting-associated protein 53 A</fullName>
    </submittedName>
</protein>
<dbReference type="PANTHER" id="PTHR12820:SF0">
    <property type="entry name" value="VACUOLAR PROTEIN SORTING-ASSOCIATED PROTEIN 53 HOMOLOG"/>
    <property type="match status" value="1"/>
</dbReference>
<evidence type="ECO:0000259" key="1">
    <source>
        <dbReference type="Pfam" id="PF04100"/>
    </source>
</evidence>
<dbReference type="Pfam" id="PF04100">
    <property type="entry name" value="Vps53_N"/>
    <property type="match status" value="1"/>
</dbReference>
<dbReference type="InterPro" id="IPR007234">
    <property type="entry name" value="Vps53_N"/>
</dbReference>